<dbReference type="InterPro" id="IPR040362">
    <property type="entry name" value="RELCH"/>
</dbReference>
<evidence type="ECO:0000313" key="5">
    <source>
        <dbReference type="Proteomes" id="UP001189624"/>
    </source>
</evidence>
<feature type="compositionally biased region" description="Polar residues" evidence="3">
    <location>
        <begin position="1230"/>
        <end position="1240"/>
    </location>
</feature>
<dbReference type="Gramene" id="rna-AYBTSS11_LOCUS1715">
    <property type="protein sequence ID" value="CAJ1843259.1"/>
    <property type="gene ID" value="gene-AYBTSS11_LOCUS1715"/>
</dbReference>
<dbReference type="SMART" id="SM00667">
    <property type="entry name" value="LisH"/>
    <property type="match status" value="2"/>
</dbReference>
<dbReference type="PANTHER" id="PTHR32059">
    <property type="entry name" value="RAB11-BINDING PROTEIN RELCH"/>
    <property type="match status" value="1"/>
</dbReference>
<dbReference type="GO" id="GO:0055037">
    <property type="term" value="C:recycling endosome"/>
    <property type="evidence" value="ECO:0007669"/>
    <property type="project" value="TreeGrafter"/>
</dbReference>
<evidence type="ECO:0000256" key="2">
    <source>
        <dbReference type="SAM" id="Coils"/>
    </source>
</evidence>
<feature type="coiled-coil region" evidence="2">
    <location>
        <begin position="91"/>
        <end position="118"/>
    </location>
</feature>
<dbReference type="PROSITE" id="PS50077">
    <property type="entry name" value="HEAT_REPEAT"/>
    <property type="match status" value="2"/>
</dbReference>
<gene>
    <name evidence="4" type="ORF">AYBTSS11_LOCUS1715</name>
</gene>
<dbReference type="InterPro" id="IPR006594">
    <property type="entry name" value="LisH"/>
</dbReference>
<dbReference type="GO" id="GO:0005802">
    <property type="term" value="C:trans-Golgi network"/>
    <property type="evidence" value="ECO:0007669"/>
    <property type="project" value="InterPro"/>
</dbReference>
<evidence type="ECO:0000313" key="4">
    <source>
        <dbReference type="EMBL" id="CAJ1843259.1"/>
    </source>
</evidence>
<feature type="region of interest" description="Disordered" evidence="3">
    <location>
        <begin position="1218"/>
        <end position="1247"/>
    </location>
</feature>
<dbReference type="SUPFAM" id="SSF48371">
    <property type="entry name" value="ARM repeat"/>
    <property type="match status" value="1"/>
</dbReference>
<feature type="repeat" description="HEAT" evidence="1">
    <location>
        <begin position="687"/>
        <end position="721"/>
    </location>
</feature>
<dbReference type="EMBL" id="OY731398">
    <property type="protein sequence ID" value="CAJ1843259.1"/>
    <property type="molecule type" value="Genomic_DNA"/>
</dbReference>
<dbReference type="Proteomes" id="UP001189624">
    <property type="component" value="Chromosome 1"/>
</dbReference>
<dbReference type="AlphaFoldDB" id="A0AA86RVL3"/>
<dbReference type="Gene3D" id="1.25.10.10">
    <property type="entry name" value="Leucine-rich Repeat Variant"/>
    <property type="match status" value="2"/>
</dbReference>
<keyword evidence="5" id="KW-1185">Reference proteome</keyword>
<dbReference type="PROSITE" id="PS50896">
    <property type="entry name" value="LISH"/>
    <property type="match status" value="2"/>
</dbReference>
<sequence>MDVERSSLCNCVVNFLLEENYVLTAFELLHELLDDGRDNQAIRLKQYFSDPSLFPPDLISRLSSLRVADPQTLLEEKETAVEKLAISDYELRLAQEDISKLKSELQKKAENRNELNAATISGHVSVNDEQKIEQKKKSSFSNLGPLKETERQDLNCAVKEYLLLAGYRLTAMTFYEEVGPSELAFFLEIFCPLSFLVCNWEIKWYSDVSCSSFIMDREPLKYEKVIHGILDSKEPLVEEAAMRSYLTLEVTDQDLDSWHNTLASVPDALRHYYYQYLSSTSEAAEVISYLDCIRMLYESFPSSVIMLVSADDWCLGDREKFSLLRENETLLNANKRLNQEKGNLLKDKDLADAQIVTLTKSLDAMQKDLNDKENQVQVLKQSLEHQRKELDDCRAEITSLKMHIEGSHLGNNLVVSEANIVQSESLENYKEEIRKLQMENELLKEKNIKSPELGDFVGSENGNLHDKAIEIHEDTGELSNTVDVDLGVDHKKDAQSPAVPTLNQCDDKDEDTLPQFFNPANTNSTVENIKNVSEQNVGLQAENSSLLLKSDSVNDEAISERTGLGTIQILADALPKIVPYVLINHREELLPLIMCAIERHPDSSIRDSLTHTLFNLIKRPDEQQRRIIMDACVSLAKNVGEMRTETELLPQCWEQISHTYEERRLLVAQSCGELAEFVRPEIRDSLILSIVQQLVEDSASVVREAAARNLAMLLPLFPNTDKYFKVEDMMFQLVCDPSGVVVETALKELVPAVLKWGNKLDHVLKVLLSHIINSALRCPPLSGVEGSVESNLRVLGERERWNIDVLLRMLAELLALVHQKVIETCPFSSTPETTQAGLSTILLELYARGQVEWDAFEWMHVECFPNLIKLACLLPQKEDNLRSRISKFLLSVSESFGDSYMTCIMLPVFLIAVGDDADLTFLPTSIHSRIKGLRPRSAIAARLSTMCVLPLLLAGVLSSPGKHEQLAEYLRKLLLEDNSVQNPSTNHIPEIINAIRFVCIYEENHGMIVNILWEMVVSSNASMKINAAKLLKVIVPYIDAKVASTHVLPALVTLGSDQNLNVKYASIDAFGAVAQHFKNEMIVDKIRVQMDAFLDDGSHEATIAVIRALVVAISQLTAMPNSASDLMRRRERANAFCEAIRALDATDLPANSVRDYFLPTIQNLLKDLDALDPAHKEALEIIMKERSGGTFETISKVMGAHIGLPSSVTSFFGEGGLLGKKENAEPPSEANVSPKVTSPSPVEDTRFKRIMMGNFSEMIRGKAKAPEEGHNQ</sequence>
<protein>
    <submittedName>
        <fullName evidence="4">Uncharacterized protein</fullName>
    </submittedName>
</protein>
<dbReference type="InterPro" id="IPR016024">
    <property type="entry name" value="ARM-type_fold"/>
</dbReference>
<dbReference type="InterPro" id="IPR021133">
    <property type="entry name" value="HEAT_type_2"/>
</dbReference>
<dbReference type="GO" id="GO:0032367">
    <property type="term" value="P:intracellular cholesterol transport"/>
    <property type="evidence" value="ECO:0007669"/>
    <property type="project" value="InterPro"/>
</dbReference>
<evidence type="ECO:0000256" key="1">
    <source>
        <dbReference type="PROSITE-ProRule" id="PRU00103"/>
    </source>
</evidence>
<reference evidence="4" key="1">
    <citation type="submission" date="2023-10" db="EMBL/GenBank/DDBJ databases">
        <authorList>
            <person name="Domelevo Entfellner J.-B."/>
        </authorList>
    </citation>
    <scope>NUCLEOTIDE SEQUENCE</scope>
</reference>
<dbReference type="PANTHER" id="PTHR32059:SF0">
    <property type="entry name" value="RAB11-BINDING PROTEIN RELCH"/>
    <property type="match status" value="1"/>
</dbReference>
<feature type="repeat" description="HEAT" evidence="1">
    <location>
        <begin position="1047"/>
        <end position="1085"/>
    </location>
</feature>
<dbReference type="InterPro" id="IPR011989">
    <property type="entry name" value="ARM-like"/>
</dbReference>
<organism evidence="4 5">
    <name type="scientific">Sphenostylis stenocarpa</name>
    <dbReference type="NCBI Taxonomy" id="92480"/>
    <lineage>
        <taxon>Eukaryota</taxon>
        <taxon>Viridiplantae</taxon>
        <taxon>Streptophyta</taxon>
        <taxon>Embryophyta</taxon>
        <taxon>Tracheophyta</taxon>
        <taxon>Spermatophyta</taxon>
        <taxon>Magnoliopsida</taxon>
        <taxon>eudicotyledons</taxon>
        <taxon>Gunneridae</taxon>
        <taxon>Pentapetalae</taxon>
        <taxon>rosids</taxon>
        <taxon>fabids</taxon>
        <taxon>Fabales</taxon>
        <taxon>Fabaceae</taxon>
        <taxon>Papilionoideae</taxon>
        <taxon>50 kb inversion clade</taxon>
        <taxon>NPAAA clade</taxon>
        <taxon>indigoferoid/millettioid clade</taxon>
        <taxon>Phaseoleae</taxon>
        <taxon>Sphenostylis</taxon>
    </lineage>
</organism>
<evidence type="ECO:0000256" key="3">
    <source>
        <dbReference type="SAM" id="MobiDB-lite"/>
    </source>
</evidence>
<feature type="coiled-coil region" evidence="2">
    <location>
        <begin position="320"/>
        <end position="446"/>
    </location>
</feature>
<accession>A0AA86RVL3</accession>
<keyword evidence="2" id="KW-0175">Coiled coil</keyword>
<name>A0AA86RVL3_9FABA</name>
<proteinExistence type="predicted"/>